<dbReference type="STRING" id="1051891.A0A0C3QVV0"/>
<dbReference type="SUPFAM" id="SSF53474">
    <property type="entry name" value="alpha/beta-Hydrolases"/>
    <property type="match status" value="1"/>
</dbReference>
<dbReference type="HOGENOM" id="CLU_2469367_0_0_1"/>
<gene>
    <name evidence="1" type="ORF">M407DRAFT_65156</name>
</gene>
<proteinExistence type="predicted"/>
<dbReference type="InterPro" id="IPR029058">
    <property type="entry name" value="AB_hydrolase_fold"/>
</dbReference>
<reference evidence="2" key="2">
    <citation type="submission" date="2015-01" db="EMBL/GenBank/DDBJ databases">
        <title>Evolutionary Origins and Diversification of the Mycorrhizal Mutualists.</title>
        <authorList>
            <consortium name="DOE Joint Genome Institute"/>
            <consortium name="Mycorrhizal Genomics Consortium"/>
            <person name="Kohler A."/>
            <person name="Kuo A."/>
            <person name="Nagy L.G."/>
            <person name="Floudas D."/>
            <person name="Copeland A."/>
            <person name="Barry K.W."/>
            <person name="Cichocki N."/>
            <person name="Veneault-Fourrey C."/>
            <person name="LaButti K."/>
            <person name="Lindquist E.A."/>
            <person name="Lipzen A."/>
            <person name="Lundell T."/>
            <person name="Morin E."/>
            <person name="Murat C."/>
            <person name="Riley R."/>
            <person name="Ohm R."/>
            <person name="Sun H."/>
            <person name="Tunlid A."/>
            <person name="Henrissat B."/>
            <person name="Grigoriev I.V."/>
            <person name="Hibbett D.S."/>
            <person name="Martin F."/>
        </authorList>
    </citation>
    <scope>NUCLEOTIDE SEQUENCE [LARGE SCALE GENOMIC DNA]</scope>
    <source>
        <strain evidence="2">MUT 4182</strain>
    </source>
</reference>
<keyword evidence="2" id="KW-1185">Reference proteome</keyword>
<sequence length="82" mass="9107">SEAAFAEELIAYWLSFVETGDPNSSKLDRSPQWPEYGPSKQRLCLEAAKDGDSGSGSKAEKYSDEEKALHLLWVQLVDSTQN</sequence>
<evidence type="ECO:0000313" key="1">
    <source>
        <dbReference type="EMBL" id="KIO33811.1"/>
    </source>
</evidence>
<reference evidence="1 2" key="1">
    <citation type="submission" date="2014-04" db="EMBL/GenBank/DDBJ databases">
        <authorList>
            <consortium name="DOE Joint Genome Institute"/>
            <person name="Kuo A."/>
            <person name="Girlanda M."/>
            <person name="Perotto S."/>
            <person name="Kohler A."/>
            <person name="Nagy L.G."/>
            <person name="Floudas D."/>
            <person name="Copeland A."/>
            <person name="Barry K.W."/>
            <person name="Cichocki N."/>
            <person name="Veneault-Fourrey C."/>
            <person name="LaButti K."/>
            <person name="Lindquist E.A."/>
            <person name="Lipzen A."/>
            <person name="Lundell T."/>
            <person name="Morin E."/>
            <person name="Murat C."/>
            <person name="Sun H."/>
            <person name="Tunlid A."/>
            <person name="Henrissat B."/>
            <person name="Grigoriev I.V."/>
            <person name="Hibbett D.S."/>
            <person name="Martin F."/>
            <person name="Nordberg H.P."/>
            <person name="Cantor M.N."/>
            <person name="Hua S.X."/>
        </authorList>
    </citation>
    <scope>NUCLEOTIDE SEQUENCE [LARGE SCALE GENOMIC DNA]</scope>
    <source>
        <strain evidence="1 2">MUT 4182</strain>
    </source>
</reference>
<dbReference type="Gene3D" id="3.40.50.1820">
    <property type="entry name" value="alpha/beta hydrolase"/>
    <property type="match status" value="1"/>
</dbReference>
<dbReference type="Proteomes" id="UP000054248">
    <property type="component" value="Unassembled WGS sequence"/>
</dbReference>
<dbReference type="EMBL" id="KN822946">
    <property type="protein sequence ID" value="KIO33811.1"/>
    <property type="molecule type" value="Genomic_DNA"/>
</dbReference>
<feature type="non-terminal residue" evidence="1">
    <location>
        <position position="1"/>
    </location>
</feature>
<organism evidence="1 2">
    <name type="scientific">Tulasnella calospora MUT 4182</name>
    <dbReference type="NCBI Taxonomy" id="1051891"/>
    <lineage>
        <taxon>Eukaryota</taxon>
        <taxon>Fungi</taxon>
        <taxon>Dikarya</taxon>
        <taxon>Basidiomycota</taxon>
        <taxon>Agaricomycotina</taxon>
        <taxon>Agaricomycetes</taxon>
        <taxon>Cantharellales</taxon>
        <taxon>Tulasnellaceae</taxon>
        <taxon>Tulasnella</taxon>
    </lineage>
</organism>
<evidence type="ECO:0000313" key="2">
    <source>
        <dbReference type="Proteomes" id="UP000054248"/>
    </source>
</evidence>
<name>A0A0C3QVV0_9AGAM</name>
<protein>
    <submittedName>
        <fullName evidence="1">Uncharacterized protein</fullName>
    </submittedName>
</protein>
<dbReference type="OrthoDB" id="3049791at2759"/>
<dbReference type="AlphaFoldDB" id="A0A0C3QVV0"/>
<accession>A0A0C3QVV0</accession>